<dbReference type="InterPro" id="IPR046266">
    <property type="entry name" value="DUF6299"/>
</dbReference>
<keyword evidence="1" id="KW-0732">Signal</keyword>
<feature type="domain" description="DUF6299" evidence="2">
    <location>
        <begin position="37"/>
        <end position="148"/>
    </location>
</feature>
<sequence>MPLPSVFSQVPRVLGAAVGAATLLLAAAASAGAVHDPAETVTVDPTGHVAPDGTLTLSGTYRCLADSGPVFVSSSLQQGDSRVRKGVGGSSAVCDGAEHTWTHTDRAEPGRYVPGPARVEATVTELSGGGLPLPRFHAVRQQDITLVEG</sequence>
<organism evidence="3 4">
    <name type="scientific">Streptomyces scabiei</name>
    <dbReference type="NCBI Taxonomy" id="1930"/>
    <lineage>
        <taxon>Bacteria</taxon>
        <taxon>Bacillati</taxon>
        <taxon>Actinomycetota</taxon>
        <taxon>Actinomycetes</taxon>
        <taxon>Kitasatosporales</taxon>
        <taxon>Streptomycetaceae</taxon>
        <taxon>Streptomyces</taxon>
    </lineage>
</organism>
<evidence type="ECO:0000313" key="4">
    <source>
        <dbReference type="Proteomes" id="UP000067448"/>
    </source>
</evidence>
<dbReference type="RefSeq" id="WP_059079663.1">
    <property type="nucleotide sequence ID" value="NZ_BCMM01000008.1"/>
</dbReference>
<evidence type="ECO:0000256" key="1">
    <source>
        <dbReference type="SAM" id="SignalP"/>
    </source>
</evidence>
<reference evidence="3 4" key="2">
    <citation type="journal article" date="2016" name="Genome Announc.">
        <title>Draft Genome Sequences of Streptomyces scabiei S58, Streptomyces turgidiscabies T45, and Streptomyces acidiscabies a10, the Pathogens of Potato Common Scab, Isolated in Japan.</title>
        <authorList>
            <person name="Tomihama T."/>
            <person name="Nishi Y."/>
            <person name="Sakai M."/>
            <person name="Ikenaga M."/>
            <person name="Okubo T."/>
            <person name="Ikeda S."/>
        </authorList>
    </citation>
    <scope>NUCLEOTIDE SEQUENCE [LARGE SCALE GENOMIC DNA]</scope>
    <source>
        <strain evidence="3 4">S58</strain>
    </source>
</reference>
<dbReference type="EMBL" id="BCMM01000008">
    <property type="protein sequence ID" value="GAQ61789.1"/>
    <property type="molecule type" value="Genomic_DNA"/>
</dbReference>
<gene>
    <name evidence="3" type="ORF">SsS58_02143</name>
</gene>
<evidence type="ECO:0000259" key="2">
    <source>
        <dbReference type="Pfam" id="PF19816"/>
    </source>
</evidence>
<feature type="chain" id="PRO_5039580787" description="DUF6299 domain-containing protein" evidence="1">
    <location>
        <begin position="32"/>
        <end position="149"/>
    </location>
</feature>
<comment type="caution">
    <text evidence="3">The sequence shown here is derived from an EMBL/GenBank/DDBJ whole genome shotgun (WGS) entry which is preliminary data.</text>
</comment>
<proteinExistence type="predicted"/>
<dbReference type="Proteomes" id="UP000067448">
    <property type="component" value="Unassembled WGS sequence"/>
</dbReference>
<evidence type="ECO:0000313" key="3">
    <source>
        <dbReference type="EMBL" id="GAQ61789.1"/>
    </source>
</evidence>
<accession>A0A100JLL7</accession>
<dbReference type="Pfam" id="PF19816">
    <property type="entry name" value="DUF6299"/>
    <property type="match status" value="1"/>
</dbReference>
<dbReference type="OrthoDB" id="3873198at2"/>
<reference evidence="4" key="1">
    <citation type="submission" date="2015-11" db="EMBL/GenBank/DDBJ databases">
        <authorList>
            <consortium name="Cross-ministerial Strategic Innovation Promotion Program (SIP) consortium"/>
            <person name="Tomihama T."/>
            <person name="Ikenaga M."/>
            <person name="Sakai M."/>
            <person name="Okubo T."/>
            <person name="Ikeda S."/>
        </authorList>
    </citation>
    <scope>NUCLEOTIDE SEQUENCE [LARGE SCALE GENOMIC DNA]</scope>
    <source>
        <strain evidence="4">S58</strain>
    </source>
</reference>
<dbReference type="AlphaFoldDB" id="A0A100JLL7"/>
<protein>
    <recommendedName>
        <fullName evidence="2">DUF6299 domain-containing protein</fullName>
    </recommendedName>
</protein>
<name>A0A100JLL7_STRSC</name>
<reference evidence="4" key="3">
    <citation type="submission" date="2016-02" db="EMBL/GenBank/DDBJ databases">
        <title>Draft genome of pathogenic Streptomyces sp. in Japan.</title>
        <authorList>
            <person name="Tomihama T."/>
            <person name="Ikenaga M."/>
            <person name="Sakai M."/>
            <person name="Okubo T."/>
            <person name="Ikeda S."/>
        </authorList>
    </citation>
    <scope>NUCLEOTIDE SEQUENCE [LARGE SCALE GENOMIC DNA]</scope>
    <source>
        <strain evidence="4">S58</strain>
    </source>
</reference>
<feature type="signal peptide" evidence="1">
    <location>
        <begin position="1"/>
        <end position="31"/>
    </location>
</feature>